<proteinExistence type="predicted"/>
<dbReference type="EMBL" id="OU892277">
    <property type="protein sequence ID" value="CAG9760603.1"/>
    <property type="molecule type" value="Genomic_DNA"/>
</dbReference>
<accession>A0A9N9MA73</accession>
<sequence>MPRRHRQEDIYWNAAESDSDDCFRDYQRLPPPAKEPYIDPWDLENYAYIREHLDSMELSSNPSVPQSASSTGSGDFGETNSNSFCYVPGTKRLSERHMDANGDYADIEEVKYVSRRPVEKQRRNSRYEYEIEENPYEPGLSENSIFGIYDKTGRFRKVAVPVDTAYKTQLDRSLSSSYSYENYEYDPYVSRYDIYSRLDEMAPSANQTMPIYDDVRRLRKKPRNFGLTNYGHLKIDYSLSWNNLNRYIRYHS</sequence>
<keyword evidence="3" id="KW-1185">Reference proteome</keyword>
<dbReference type="OrthoDB" id="6630968at2759"/>
<reference evidence="2" key="1">
    <citation type="submission" date="2022-01" db="EMBL/GenBank/DDBJ databases">
        <authorList>
            <person name="King R."/>
        </authorList>
    </citation>
    <scope>NUCLEOTIDE SEQUENCE</scope>
</reference>
<evidence type="ECO:0000313" key="3">
    <source>
        <dbReference type="Proteomes" id="UP001152799"/>
    </source>
</evidence>
<organism evidence="2 3">
    <name type="scientific">Ceutorhynchus assimilis</name>
    <name type="common">cabbage seed weevil</name>
    <dbReference type="NCBI Taxonomy" id="467358"/>
    <lineage>
        <taxon>Eukaryota</taxon>
        <taxon>Metazoa</taxon>
        <taxon>Ecdysozoa</taxon>
        <taxon>Arthropoda</taxon>
        <taxon>Hexapoda</taxon>
        <taxon>Insecta</taxon>
        <taxon>Pterygota</taxon>
        <taxon>Neoptera</taxon>
        <taxon>Endopterygota</taxon>
        <taxon>Coleoptera</taxon>
        <taxon>Polyphaga</taxon>
        <taxon>Cucujiformia</taxon>
        <taxon>Curculionidae</taxon>
        <taxon>Ceutorhynchinae</taxon>
        <taxon>Ceutorhynchus</taxon>
    </lineage>
</organism>
<evidence type="ECO:0000313" key="2">
    <source>
        <dbReference type="EMBL" id="CAG9760603.1"/>
    </source>
</evidence>
<feature type="region of interest" description="Disordered" evidence="1">
    <location>
        <begin position="57"/>
        <end position="81"/>
    </location>
</feature>
<feature type="compositionally biased region" description="Low complexity" evidence="1">
    <location>
        <begin position="59"/>
        <end position="70"/>
    </location>
</feature>
<dbReference type="Proteomes" id="UP001152799">
    <property type="component" value="Chromosome 1"/>
</dbReference>
<protein>
    <submittedName>
        <fullName evidence="2">Uncharacterized protein</fullName>
    </submittedName>
</protein>
<dbReference type="AlphaFoldDB" id="A0A9N9MA73"/>
<evidence type="ECO:0000256" key="1">
    <source>
        <dbReference type="SAM" id="MobiDB-lite"/>
    </source>
</evidence>
<gene>
    <name evidence="2" type="ORF">CEUTPL_LOCUS1327</name>
</gene>
<name>A0A9N9MA73_9CUCU</name>